<reference evidence="7 8" key="1">
    <citation type="submission" date="2018-05" db="EMBL/GenBank/DDBJ databases">
        <title>Zavarzinia sp. HR-AS.</title>
        <authorList>
            <person name="Lee Y."/>
            <person name="Jeon C.O."/>
        </authorList>
    </citation>
    <scope>NUCLEOTIDE SEQUENCE [LARGE SCALE GENOMIC DNA]</scope>
    <source>
        <strain evidence="7 8">HR-AS</strain>
    </source>
</reference>
<proteinExistence type="predicted"/>
<evidence type="ECO:0000256" key="3">
    <source>
        <dbReference type="ARBA" id="ARBA00022989"/>
    </source>
</evidence>
<dbReference type="GO" id="GO:0009403">
    <property type="term" value="P:toxin biosynthetic process"/>
    <property type="evidence" value="ECO:0007669"/>
    <property type="project" value="InterPro"/>
</dbReference>
<comment type="caution">
    <text evidence="7">The sequence shown here is derived from an EMBL/GenBank/DDBJ whole genome shotgun (WGS) entry which is preliminary data.</text>
</comment>
<evidence type="ECO:0000313" key="7">
    <source>
        <dbReference type="EMBL" id="PWR24875.1"/>
    </source>
</evidence>
<feature type="transmembrane region" description="Helical" evidence="6">
    <location>
        <begin position="106"/>
        <end position="126"/>
    </location>
</feature>
<comment type="subcellular location">
    <subcellularLocation>
        <location evidence="1">Membrane</location>
        <topology evidence="1">Multi-pass membrane protein</topology>
    </subcellularLocation>
</comment>
<dbReference type="PANTHER" id="PTHR36926">
    <property type="entry name" value="COLICIN V PRODUCTION PROTEIN"/>
    <property type="match status" value="1"/>
</dbReference>
<dbReference type="OrthoDB" id="9806894at2"/>
<evidence type="ECO:0000313" key="8">
    <source>
        <dbReference type="Proteomes" id="UP000245461"/>
    </source>
</evidence>
<sequence>MSDLPFNLVDGVVIALVVMSALFAFFRGFTREVLSIAAWVGAALVALYLQDNVKPYALQATGHEVLAQAIAVGAPFIVALLVFSILTHLVASRVQQSAVGPLDRTLGFAFGILRGLAVVSIFYLVVTNLVKEPEDPAWMRDAKTLPIIRAGAEIVFDILPPELRSDQVLSRLRDEGGVVLDGARTFETIAPVLSPNAPGGPAPTPAPPPGPQGALPGNGETSYSTQQVSDFNRLIDSVGTTKAN</sequence>
<dbReference type="GO" id="GO:0016020">
    <property type="term" value="C:membrane"/>
    <property type="evidence" value="ECO:0007669"/>
    <property type="project" value="UniProtKB-SubCell"/>
</dbReference>
<feature type="compositionally biased region" description="Pro residues" evidence="5">
    <location>
        <begin position="198"/>
        <end position="211"/>
    </location>
</feature>
<dbReference type="EMBL" id="QGLE01000002">
    <property type="protein sequence ID" value="PWR24875.1"/>
    <property type="molecule type" value="Genomic_DNA"/>
</dbReference>
<dbReference type="Pfam" id="PF02674">
    <property type="entry name" value="Colicin_V"/>
    <property type="match status" value="1"/>
</dbReference>
<feature type="region of interest" description="Disordered" evidence="5">
    <location>
        <begin position="191"/>
        <end position="244"/>
    </location>
</feature>
<feature type="transmembrane region" description="Helical" evidence="6">
    <location>
        <begin position="33"/>
        <end position="49"/>
    </location>
</feature>
<keyword evidence="4 6" id="KW-0472">Membrane</keyword>
<feature type="transmembrane region" description="Helical" evidence="6">
    <location>
        <begin position="6"/>
        <end position="26"/>
    </location>
</feature>
<dbReference type="PANTHER" id="PTHR36926:SF1">
    <property type="entry name" value="COLICIN V PRODUCTION PROTEIN"/>
    <property type="match status" value="1"/>
</dbReference>
<keyword evidence="3 6" id="KW-1133">Transmembrane helix</keyword>
<gene>
    <name evidence="7" type="ORF">DKG74_03630</name>
</gene>
<organism evidence="7 8">
    <name type="scientific">Zavarzinia aquatilis</name>
    <dbReference type="NCBI Taxonomy" id="2211142"/>
    <lineage>
        <taxon>Bacteria</taxon>
        <taxon>Pseudomonadati</taxon>
        <taxon>Pseudomonadota</taxon>
        <taxon>Alphaproteobacteria</taxon>
        <taxon>Rhodospirillales</taxon>
        <taxon>Zavarziniaceae</taxon>
        <taxon>Zavarzinia</taxon>
    </lineage>
</organism>
<evidence type="ECO:0000256" key="2">
    <source>
        <dbReference type="ARBA" id="ARBA00022692"/>
    </source>
</evidence>
<evidence type="ECO:0000256" key="6">
    <source>
        <dbReference type="SAM" id="Phobius"/>
    </source>
</evidence>
<dbReference type="InterPro" id="IPR003825">
    <property type="entry name" value="Colicin-V_CvpA"/>
</dbReference>
<evidence type="ECO:0000256" key="1">
    <source>
        <dbReference type="ARBA" id="ARBA00004141"/>
    </source>
</evidence>
<dbReference type="AlphaFoldDB" id="A0A317EI23"/>
<dbReference type="InterPro" id="IPR052719">
    <property type="entry name" value="CvpA-like"/>
</dbReference>
<protein>
    <submittedName>
        <fullName evidence="7">Colicin V production protein</fullName>
    </submittedName>
</protein>
<keyword evidence="2 6" id="KW-0812">Transmembrane</keyword>
<dbReference type="Proteomes" id="UP000245461">
    <property type="component" value="Unassembled WGS sequence"/>
</dbReference>
<dbReference type="RefSeq" id="WP_109902756.1">
    <property type="nucleotide sequence ID" value="NZ_QGLE01000002.1"/>
</dbReference>
<name>A0A317EI23_9PROT</name>
<accession>A0A317EI23</accession>
<evidence type="ECO:0000256" key="5">
    <source>
        <dbReference type="SAM" id="MobiDB-lite"/>
    </source>
</evidence>
<feature type="transmembrane region" description="Helical" evidence="6">
    <location>
        <begin position="69"/>
        <end position="94"/>
    </location>
</feature>
<evidence type="ECO:0000256" key="4">
    <source>
        <dbReference type="ARBA" id="ARBA00023136"/>
    </source>
</evidence>
<keyword evidence="8" id="KW-1185">Reference proteome</keyword>
<feature type="compositionally biased region" description="Polar residues" evidence="5">
    <location>
        <begin position="220"/>
        <end position="230"/>
    </location>
</feature>